<keyword evidence="8" id="KW-0378">Hydrolase</keyword>
<evidence type="ECO:0000256" key="3">
    <source>
        <dbReference type="ARBA" id="ARBA00023235"/>
    </source>
</evidence>
<protein>
    <recommendedName>
        <fullName evidence="5">DNA 3'-5' helicase</fullName>
        <ecNumber evidence="5">5.6.2.4</ecNumber>
    </recommendedName>
</protein>
<dbReference type="EMBL" id="JBIAXI010000026">
    <property type="protein sequence ID" value="MFF4777808.1"/>
    <property type="molecule type" value="Genomic_DNA"/>
</dbReference>
<dbReference type="Pfam" id="PF00270">
    <property type="entry name" value="DEAD"/>
    <property type="match status" value="1"/>
</dbReference>
<evidence type="ECO:0000256" key="5">
    <source>
        <dbReference type="ARBA" id="ARBA00034808"/>
    </source>
</evidence>
<evidence type="ECO:0000256" key="6">
    <source>
        <dbReference type="SAM" id="MobiDB-lite"/>
    </source>
</evidence>
<keyword evidence="3" id="KW-0413">Isomerase</keyword>
<keyword evidence="2" id="KW-0238">DNA-binding</keyword>
<feature type="region of interest" description="Disordered" evidence="6">
    <location>
        <begin position="1"/>
        <end position="22"/>
    </location>
</feature>
<dbReference type="InterPro" id="IPR011545">
    <property type="entry name" value="DEAD/DEAH_box_helicase_dom"/>
</dbReference>
<feature type="domain" description="DEAD/DEAH-box helicase" evidence="7">
    <location>
        <begin position="23"/>
        <end position="76"/>
    </location>
</feature>
<sequence length="96" mass="9757">MTDTAERVRRAARDHLGLTDLRPGQLPATTALADGRDTLAVMASGGGKSAIYQVPAALLPGPTLVVSPLIALQRDTPAYGTSSGDGARSSGGRRTG</sequence>
<comment type="caution">
    <text evidence="8">The sequence shown here is derived from an EMBL/GenBank/DDBJ whole genome shotgun (WGS) entry which is preliminary data.</text>
</comment>
<dbReference type="Proteomes" id="UP001602119">
    <property type="component" value="Unassembled WGS sequence"/>
</dbReference>
<feature type="compositionally biased region" description="Basic and acidic residues" evidence="6">
    <location>
        <begin position="1"/>
        <end position="17"/>
    </location>
</feature>
<dbReference type="RefSeq" id="WP_387346305.1">
    <property type="nucleotide sequence ID" value="NZ_JBIAXI010000026.1"/>
</dbReference>
<comment type="similarity">
    <text evidence="1">Belongs to the helicase family. RecQ subfamily.</text>
</comment>
<name>A0ABW6VFM7_MICFU</name>
<dbReference type="EC" id="5.6.2.4" evidence="5"/>
<keyword evidence="8" id="KW-0067">ATP-binding</keyword>
<reference evidence="8 9" key="1">
    <citation type="submission" date="2024-10" db="EMBL/GenBank/DDBJ databases">
        <title>The Natural Products Discovery Center: Release of the First 8490 Sequenced Strains for Exploring Actinobacteria Biosynthetic Diversity.</title>
        <authorList>
            <person name="Kalkreuter E."/>
            <person name="Kautsar S.A."/>
            <person name="Yang D."/>
            <person name="Bader C.D."/>
            <person name="Teijaro C.N."/>
            <person name="Fluegel L."/>
            <person name="Davis C.M."/>
            <person name="Simpson J.R."/>
            <person name="Lauterbach L."/>
            <person name="Steele A.D."/>
            <person name="Gui C."/>
            <person name="Meng S."/>
            <person name="Li G."/>
            <person name="Viehrig K."/>
            <person name="Ye F."/>
            <person name="Su P."/>
            <person name="Kiefer A.F."/>
            <person name="Nichols A."/>
            <person name="Cepeda A.J."/>
            <person name="Yan W."/>
            <person name="Fan B."/>
            <person name="Jiang Y."/>
            <person name="Adhikari A."/>
            <person name="Zheng C.-J."/>
            <person name="Schuster L."/>
            <person name="Cowan T.M."/>
            <person name="Smanski M.J."/>
            <person name="Chevrette M.G."/>
            <person name="De Carvalho L.P.S."/>
            <person name="Shen B."/>
        </authorList>
    </citation>
    <scope>NUCLEOTIDE SEQUENCE [LARGE SCALE GENOMIC DNA]</scope>
    <source>
        <strain evidence="8 9">NPDC001281</strain>
    </source>
</reference>
<proteinExistence type="inferred from homology"/>
<evidence type="ECO:0000259" key="7">
    <source>
        <dbReference type="Pfam" id="PF00270"/>
    </source>
</evidence>
<accession>A0ABW6VFM7</accession>
<evidence type="ECO:0000313" key="8">
    <source>
        <dbReference type="EMBL" id="MFF4777808.1"/>
    </source>
</evidence>
<dbReference type="GO" id="GO:0004386">
    <property type="term" value="F:helicase activity"/>
    <property type="evidence" value="ECO:0007669"/>
    <property type="project" value="UniProtKB-KW"/>
</dbReference>
<evidence type="ECO:0000256" key="1">
    <source>
        <dbReference type="ARBA" id="ARBA00005446"/>
    </source>
</evidence>
<dbReference type="Gene3D" id="3.40.50.300">
    <property type="entry name" value="P-loop containing nucleotide triphosphate hydrolases"/>
    <property type="match status" value="1"/>
</dbReference>
<evidence type="ECO:0000256" key="2">
    <source>
        <dbReference type="ARBA" id="ARBA00023125"/>
    </source>
</evidence>
<comment type="catalytic activity">
    <reaction evidence="4">
        <text>Couples ATP hydrolysis with the unwinding of duplex DNA by translocating in the 3'-5' direction.</text>
        <dbReference type="EC" id="5.6.2.4"/>
    </reaction>
</comment>
<dbReference type="SUPFAM" id="SSF52540">
    <property type="entry name" value="P-loop containing nucleoside triphosphate hydrolases"/>
    <property type="match status" value="1"/>
</dbReference>
<keyword evidence="9" id="KW-1185">Reference proteome</keyword>
<dbReference type="PANTHER" id="PTHR13710:SF105">
    <property type="entry name" value="ATP-DEPENDENT DNA HELICASE Q1"/>
    <property type="match status" value="1"/>
</dbReference>
<gene>
    <name evidence="8" type="ORF">ACFY05_33780</name>
</gene>
<feature type="compositionally biased region" description="Low complexity" evidence="6">
    <location>
        <begin position="80"/>
        <end position="96"/>
    </location>
</feature>
<keyword evidence="8" id="KW-0347">Helicase</keyword>
<dbReference type="InterPro" id="IPR027417">
    <property type="entry name" value="P-loop_NTPase"/>
</dbReference>
<evidence type="ECO:0000256" key="4">
    <source>
        <dbReference type="ARBA" id="ARBA00034617"/>
    </source>
</evidence>
<dbReference type="PANTHER" id="PTHR13710">
    <property type="entry name" value="DNA HELICASE RECQ FAMILY MEMBER"/>
    <property type="match status" value="1"/>
</dbReference>
<evidence type="ECO:0000313" key="9">
    <source>
        <dbReference type="Proteomes" id="UP001602119"/>
    </source>
</evidence>
<keyword evidence="8" id="KW-0547">Nucleotide-binding</keyword>
<feature type="region of interest" description="Disordered" evidence="6">
    <location>
        <begin position="75"/>
        <end position="96"/>
    </location>
</feature>
<organism evidence="8 9">
    <name type="scientific">Microtetraspora fusca</name>
    <dbReference type="NCBI Taxonomy" id="1997"/>
    <lineage>
        <taxon>Bacteria</taxon>
        <taxon>Bacillati</taxon>
        <taxon>Actinomycetota</taxon>
        <taxon>Actinomycetes</taxon>
        <taxon>Streptosporangiales</taxon>
        <taxon>Streptosporangiaceae</taxon>
        <taxon>Microtetraspora</taxon>
    </lineage>
</organism>